<dbReference type="KEGG" id="hsf:HLASA_3055"/>
<evidence type="ECO:0000259" key="2">
    <source>
        <dbReference type="Pfam" id="PF13274"/>
    </source>
</evidence>
<organism evidence="3 6">
    <name type="scientific">Halanaeroarchaeum sulfurireducens</name>
    <dbReference type="NCBI Taxonomy" id="1604004"/>
    <lineage>
        <taxon>Archaea</taxon>
        <taxon>Methanobacteriati</taxon>
        <taxon>Methanobacteriota</taxon>
        <taxon>Stenosarchaea group</taxon>
        <taxon>Halobacteria</taxon>
        <taxon>Halobacteriales</taxon>
        <taxon>Halobacteriaceae</taxon>
        <taxon>Halanaeroarchaeum</taxon>
    </lineage>
</organism>
<sequence>MAPSASEDPPLELDSDDKQELKEIVVEFLSRYEGLYEKRIQKLIFYGEIATAIKTGQRLTDADFMPYDYGPYSRAITNVLDELVEEGRISIREDGQYATTLSGGNISPKKTYLIGKIHSETKRMSTDELVDRAKNTWLWKNYEYGEDMDFAEYIDEVIMSPNERDMAREPERDPVEDADMERLLS</sequence>
<accession>A0A0F7PEQ3</accession>
<evidence type="ECO:0000256" key="1">
    <source>
        <dbReference type="SAM" id="MobiDB-lite"/>
    </source>
</evidence>
<feature type="region of interest" description="Disordered" evidence="1">
    <location>
        <begin position="161"/>
        <end position="185"/>
    </location>
</feature>
<keyword evidence="3" id="KW-0614">Plasmid</keyword>
<dbReference type="KEGG" id="hsu:HLASF_3054"/>
<geneLocation type="plasmid" evidence="3 6">
    <name>pHSR2-01</name>
</geneLocation>
<dbReference type="RefSeq" id="WP_050049445.1">
    <property type="nucleotide sequence ID" value="NZ_CP008875.1"/>
</dbReference>
<dbReference type="AlphaFoldDB" id="A0A0F7PEQ3"/>
<dbReference type="HOGENOM" id="CLU_1458150_0_0_2"/>
<feature type="compositionally biased region" description="Basic and acidic residues" evidence="1">
    <location>
        <begin position="162"/>
        <end position="185"/>
    </location>
</feature>
<feature type="domain" description="Antitoxin SocA-like Panacea" evidence="2">
    <location>
        <begin position="40"/>
        <end position="140"/>
    </location>
</feature>
<dbReference type="Pfam" id="PF13274">
    <property type="entry name" value="SocA_Panacea"/>
    <property type="match status" value="1"/>
</dbReference>
<dbReference type="EMBL" id="CP011565">
    <property type="protein sequence ID" value="ALG83123.1"/>
    <property type="molecule type" value="Genomic_DNA"/>
</dbReference>
<dbReference type="EMBL" id="CP008875">
    <property type="protein sequence ID" value="AKH98680.1"/>
    <property type="molecule type" value="Genomic_DNA"/>
</dbReference>
<geneLocation type="plasmid" evidence="4 5">
    <name>pM27-SA2-01</name>
</geneLocation>
<keyword evidence="6" id="KW-1185">Reference proteome</keyword>
<dbReference type="Proteomes" id="UP000069906">
    <property type="component" value="Plasmid pHSR2-01"/>
</dbReference>
<reference evidence="3 6" key="1">
    <citation type="submission" date="2014-06" db="EMBL/GenBank/DDBJ databases">
        <title>Secret life of haloarchaea: discovery of obligatory anaerobic haloarchaea growing by dissimilatory sulfur reduction.</title>
        <authorList>
            <person name="Sorokin D.Y."/>
            <person name="Kublanov I.V."/>
            <person name="Gavrilov S.N."/>
            <person name="Ferrer M."/>
            <person name="Golyshin P.N."/>
            <person name="Messina E."/>
            <person name="La Cono V."/>
            <person name="Yakimov M.M."/>
        </authorList>
    </citation>
    <scope>NUCLEOTIDE SEQUENCE [LARGE SCALE GENOMIC DNA]</scope>
    <source>
        <strain evidence="3 6">HSR2</strain>
        <plasmid evidence="3 6">pHSR2-01</plasmid>
    </source>
</reference>
<proteinExistence type="predicted"/>
<evidence type="ECO:0000313" key="6">
    <source>
        <dbReference type="Proteomes" id="UP000069906"/>
    </source>
</evidence>
<dbReference type="OrthoDB" id="34535at2157"/>
<protein>
    <recommendedName>
        <fullName evidence="2">Antitoxin SocA-like Panacea domain-containing protein</fullName>
    </recommendedName>
</protein>
<dbReference type="Proteomes" id="UP000060390">
    <property type="component" value="Plasmid pM27-SA2-01"/>
</dbReference>
<dbReference type="GeneID" id="26011581"/>
<reference evidence="5" key="2">
    <citation type="submission" date="2015-05" db="EMBL/GenBank/DDBJ databases">
        <title>Complete genome sequence of Halanaeroarchaeum sulfurireducens type strain M27-SA2, a sulfate-reducer haloarchaeon from marine anoxic lake Medee.</title>
        <authorList>
            <person name="Messina E."/>
            <person name="Kublanov I.V."/>
            <person name="Toshchakov S."/>
            <person name="Arcadi E."/>
            <person name="La Spada G."/>
            <person name="La Cono V."/>
            <person name="Yakimov M.M."/>
        </authorList>
    </citation>
    <scope>NUCLEOTIDE SEQUENCE [LARGE SCALE GENOMIC DNA]</scope>
    <source>
        <strain evidence="5">M27-SA2</strain>
        <plasmid evidence="5">Plasmid pM27-SA2-01</plasmid>
    </source>
</reference>
<dbReference type="InterPro" id="IPR025272">
    <property type="entry name" value="SocA_Panacea"/>
</dbReference>
<name>A0A0F7PEQ3_9EURY</name>
<evidence type="ECO:0000313" key="4">
    <source>
        <dbReference type="EMBL" id="ALG83123.1"/>
    </source>
</evidence>
<gene>
    <name evidence="4" type="ORF">HLASA_3055</name>
    <name evidence="3" type="ORF">HLASF_3054</name>
</gene>
<evidence type="ECO:0000313" key="5">
    <source>
        <dbReference type="Proteomes" id="UP000060390"/>
    </source>
</evidence>
<evidence type="ECO:0000313" key="3">
    <source>
        <dbReference type="EMBL" id="AKH98680.1"/>
    </source>
</evidence>
<reference evidence="4 5" key="3">
    <citation type="journal article" date="2016" name="Stand. Genomic Sci.">
        <title>Complete genome sequence of 'Halanaeroarchaeum sulfurireducens' M27-SA2, a sulfur-reducing and acetate-oxidizing haloarchaeon from the deep-sea hypersaline anoxic lake Medee.</title>
        <authorList>
            <person name="Messina E."/>
            <person name="Sorokin D.Y."/>
            <person name="Kublanov I.V."/>
            <person name="Toshchakov S."/>
            <person name="Lopatina A."/>
            <person name="Arcadi E."/>
            <person name="Smedile F."/>
            <person name="La Spada G."/>
            <person name="La Cono V."/>
            <person name="Yakimov M.M."/>
        </authorList>
    </citation>
    <scope>NUCLEOTIDE SEQUENCE [LARGE SCALE GENOMIC DNA]</scope>
    <source>
        <strain evidence="4 5">M27-SA2</strain>
        <plasmid evidence="5">Plasmid pM27-SA2-01</plasmid>
        <plasmid evidence="4">pM27-SA2-01</plasmid>
    </source>
</reference>